<feature type="region of interest" description="Disordered" evidence="2">
    <location>
        <begin position="1148"/>
        <end position="1168"/>
    </location>
</feature>
<feature type="compositionally biased region" description="Basic and acidic residues" evidence="2">
    <location>
        <begin position="1464"/>
        <end position="1475"/>
    </location>
</feature>
<sequence length="1475" mass="157656">MSSRALHRSNADFTPIELPSYPRPQQVNADGYEIDYDLLQPNGQKIIAIEQDLIRDELEGGEEAEEVDQDIGGEEDIDMNGIEADDEVENLDDSEKIDKEPLLSLADSLVLPYSLTQTRYHHLTSLLPHIFSHPAIPSHSKPRARPPPKGTFLFPTPPAPIQPLPNPEYHGPSLSAEAPKQGDSSKSAGTTEVPLTGTPPPTGKPSRPSRPKKPINEEWPAHEMECISRCTLSVGPISFPGTEIWVGRFVEPKVTLPKPQRAKPGERKEKRKSLASSQDSIKRSRARQTGVERSIGTPNRLHSRPPSSSSSHNPTPLRPNTPTAYAPRPPIYRPSPGPAFPVRPIPQPNRPTTASPHLIQLVNQAATRHAWLSALIYKAAGSTANQVELERLGKAVARLSRGEPIEDLAPPETLSATPGSGPSAASAAQAPGLAHPPAQPTGPNSTDTVLAPRQASDGSSINPTVSPMKTSTSGLNSHPTTSSVSTQGSKDTTATELPVVEANSNQAPATTADDSDSDSDVDMSGRPQVGGGSLPLHSDPAEQSDVQAHEYTSSVPNPAASASTTAGTTTAPSHPSIDPAQPDDSVSSAASPQSQVPPVSASTRTTQNPLISQVRDTPLSTAAYAMNPASHMGMSPGISPASNNAVISPLNPVTNSLASRPQTVAPLIPPLAASVPPLHPTNPPVPPFAQPPPPPQIATNTPPPPKPTYPLPPPFLLIAFKEQPTEKYLLPLGIRSFISRVGGEYVTGPRPPEPDSLSIPAPASIAVNREISFIPTQAELGSPTVPTASSEPTTESIAGTAPFPPIDPTVIIPVPTKPLRNRTRQSLGRHAKELPDPATDSLPSEPIPLSDTEVKAEPEIIVRSRPQSGLTPLPGQKPEAGTILISTILPSGLARWEKIEWDDIKKGLPFDNPEFWDTSDKPLTEVKEEPQEPSSPVVPQQPSRALRHARSTSDMAEKPQKPKNLKPEILNIASKDFVPAEGDVQPVTIRLAGIDDNVWKKMKNIAEITEKHDIERMFEHEPVLLDGIEVYPYRKVEKPSTEIVPLVPENQDPVTPGAPKIQNITRGLTSKAIELLRPTYLARKAAGFTELLKRVPTRSFLQTRVAEPIQEIIDATADKWAPRPYPISTKPLYQADENDNDEEEMIRAPEIEFSPPPNKKSKKGEESAVTFEVPVSYDRLDEKVAEGVKNSVLNARGGRSGRKYTKRASTGGDGGDKPKRQGNKGKRGVQNGICEGCGMENIKVWRRGPTGRSTLCSPCGDLFVAKKLPPLKRPGAMKAFLSANGGGVDGEDEGGDADEKNESEGEKGAKEGGEAENSVRDTTGLHEKDNAGETREVGPAINSRVDGGQQDPSKLQDDQFVPKTTSSAPEESASVPEEGPSVPIGVQDVENSRSELDDSRIDETETADPALTEHSIPDPAGTSVSIGFKEPGGLSHGEESGISSHPEGPSKEVETVGVTNPKAPPEEDKNMDVDP</sequence>
<feature type="region of interest" description="Disordered" evidence="2">
    <location>
        <begin position="780"/>
        <end position="814"/>
    </location>
</feature>
<evidence type="ECO:0000313" key="6">
    <source>
        <dbReference type="Proteomes" id="UP000094020"/>
    </source>
</evidence>
<feature type="region of interest" description="Disordered" evidence="2">
    <location>
        <begin position="925"/>
        <end position="964"/>
    </location>
</feature>
<feature type="compositionally biased region" description="Basic and acidic residues" evidence="2">
    <location>
        <begin position="1297"/>
        <end position="1336"/>
    </location>
</feature>
<dbReference type="EMBL" id="CP144519">
    <property type="protein sequence ID" value="WWC66517.1"/>
    <property type="molecule type" value="Genomic_DNA"/>
</dbReference>
<dbReference type="PROSITE" id="PS50114">
    <property type="entry name" value="GATA_ZN_FINGER_2"/>
    <property type="match status" value="1"/>
</dbReference>
<dbReference type="SUPFAM" id="SSF57716">
    <property type="entry name" value="Glucocorticoid receptor-like (DNA-binding domain)"/>
    <property type="match status" value="1"/>
</dbReference>
<evidence type="ECO:0000259" key="3">
    <source>
        <dbReference type="PROSITE" id="PS50114"/>
    </source>
</evidence>
<feature type="compositionally biased region" description="Pro residues" evidence="2">
    <location>
        <begin position="147"/>
        <end position="166"/>
    </location>
</feature>
<dbReference type="GO" id="GO:0043565">
    <property type="term" value="F:sequence-specific DNA binding"/>
    <property type="evidence" value="ECO:0007669"/>
    <property type="project" value="InterPro"/>
</dbReference>
<feature type="compositionally biased region" description="Polar residues" evidence="2">
    <location>
        <begin position="456"/>
        <end position="495"/>
    </location>
</feature>
<feature type="region of interest" description="Disordered" evidence="2">
    <location>
        <begin position="137"/>
        <end position="217"/>
    </location>
</feature>
<dbReference type="InterPro" id="IPR013088">
    <property type="entry name" value="Znf_NHR/GATA"/>
</dbReference>
<feature type="compositionally biased region" description="Low complexity" evidence="2">
    <location>
        <begin position="552"/>
        <end position="602"/>
    </location>
</feature>
<evidence type="ECO:0000313" key="5">
    <source>
        <dbReference type="EMBL" id="WWC66517.1"/>
    </source>
</evidence>
<feature type="region of interest" description="Disordered" evidence="2">
    <location>
        <begin position="403"/>
        <end position="616"/>
    </location>
</feature>
<protein>
    <recommendedName>
        <fullName evidence="3">GATA-type domain-containing protein</fullName>
    </recommendedName>
</protein>
<dbReference type="GO" id="GO:0006355">
    <property type="term" value="P:regulation of DNA-templated transcription"/>
    <property type="evidence" value="ECO:0007669"/>
    <property type="project" value="InterPro"/>
</dbReference>
<feature type="compositionally biased region" description="Low complexity" evidence="2">
    <location>
        <begin position="1366"/>
        <end position="1383"/>
    </location>
</feature>
<reference evidence="5" key="2">
    <citation type="submission" date="2013-07" db="EMBL/GenBank/DDBJ databases">
        <authorList>
            <consortium name="The Broad Institute Genome Sequencing Platform"/>
            <person name="Cuomo C."/>
            <person name="Litvintseva A."/>
            <person name="Chen Y."/>
            <person name="Heitman J."/>
            <person name="Sun S."/>
            <person name="Springer D."/>
            <person name="Dromer F."/>
            <person name="Young S.K."/>
            <person name="Zeng Q."/>
            <person name="Gargeya S."/>
            <person name="Fitzgerald M."/>
            <person name="Abouelleil A."/>
            <person name="Alvarado L."/>
            <person name="Berlin A.M."/>
            <person name="Chapman S.B."/>
            <person name="Dewar J."/>
            <person name="Goldberg J."/>
            <person name="Griggs A."/>
            <person name="Gujja S."/>
            <person name="Hansen M."/>
            <person name="Howarth C."/>
            <person name="Imamovic A."/>
            <person name="Larimer J."/>
            <person name="McCowan C."/>
            <person name="Murphy C."/>
            <person name="Pearson M."/>
            <person name="Priest M."/>
            <person name="Roberts A."/>
            <person name="Saif S."/>
            <person name="Shea T."/>
            <person name="Sykes S."/>
            <person name="Wortman J."/>
            <person name="Nusbaum C."/>
            <person name="Birren B."/>
        </authorList>
    </citation>
    <scope>NUCLEOTIDE SEQUENCE</scope>
    <source>
        <strain evidence="5">CBS 10737</strain>
    </source>
</reference>
<dbReference type="Proteomes" id="UP000094020">
    <property type="component" value="Chromosome 1"/>
</dbReference>
<feature type="compositionally biased region" description="Pro residues" evidence="2">
    <location>
        <begin position="327"/>
        <end position="349"/>
    </location>
</feature>
<feature type="region of interest" description="Disordered" evidence="2">
    <location>
        <begin position="678"/>
        <end position="705"/>
    </location>
</feature>
<dbReference type="STRING" id="1296096.A0A1B9IEA1"/>
<feature type="compositionally biased region" description="Polar residues" evidence="2">
    <location>
        <begin position="603"/>
        <end position="616"/>
    </location>
</feature>
<keyword evidence="1" id="KW-0479">Metal-binding</keyword>
<dbReference type="RefSeq" id="XP_019014819.1">
    <property type="nucleotide sequence ID" value="XM_019152681.1"/>
</dbReference>
<gene>
    <name evidence="4" type="ORF">I206_00905</name>
    <name evidence="5" type="ORF">I206_100420</name>
</gene>
<dbReference type="SMART" id="SM00401">
    <property type="entry name" value="ZnF_GATA"/>
    <property type="match status" value="1"/>
</dbReference>
<evidence type="ECO:0000256" key="1">
    <source>
        <dbReference type="PROSITE-ProRule" id="PRU00094"/>
    </source>
</evidence>
<evidence type="ECO:0000256" key="2">
    <source>
        <dbReference type="SAM" id="MobiDB-lite"/>
    </source>
</evidence>
<feature type="compositionally biased region" description="Low complexity" evidence="2">
    <location>
        <begin position="932"/>
        <end position="943"/>
    </location>
</feature>
<feature type="compositionally biased region" description="Low complexity" evidence="2">
    <location>
        <begin position="298"/>
        <end position="326"/>
    </location>
</feature>
<organism evidence="4">
    <name type="scientific">Kwoniella pini CBS 10737</name>
    <dbReference type="NCBI Taxonomy" id="1296096"/>
    <lineage>
        <taxon>Eukaryota</taxon>
        <taxon>Fungi</taxon>
        <taxon>Dikarya</taxon>
        <taxon>Basidiomycota</taxon>
        <taxon>Agaricomycotina</taxon>
        <taxon>Tremellomycetes</taxon>
        <taxon>Tremellales</taxon>
        <taxon>Cryptococcaceae</taxon>
        <taxon>Kwoniella</taxon>
    </lineage>
</organism>
<feature type="region of interest" description="Disordered" evidence="2">
    <location>
        <begin position="256"/>
        <end position="354"/>
    </location>
</feature>
<dbReference type="Gene3D" id="3.30.50.10">
    <property type="entry name" value="Erythroid Transcription Factor GATA-1, subunit A"/>
    <property type="match status" value="1"/>
</dbReference>
<accession>A0A1B9IEA1</accession>
<feature type="compositionally biased region" description="Basic and acidic residues" evidence="2">
    <location>
        <begin position="1390"/>
        <end position="1403"/>
    </location>
</feature>
<dbReference type="EMBL" id="KI894007">
    <property type="protein sequence ID" value="OCF53600.1"/>
    <property type="molecule type" value="Genomic_DNA"/>
</dbReference>
<reference evidence="4" key="3">
    <citation type="submission" date="2016-07" db="EMBL/GenBank/DDBJ databases">
        <title>Evolution of pathogenesis and genome organization in the Tremellales.</title>
        <authorList>
            <person name="Cuomo C."/>
            <person name="Litvintseva A."/>
            <person name="Heitman J."/>
            <person name="Chen Y."/>
            <person name="Sun S."/>
            <person name="Springer D."/>
            <person name="Dromer F."/>
            <person name="Young S."/>
            <person name="Zeng Q."/>
            <person name="Chapman S."/>
            <person name="Gujja S."/>
            <person name="Saif S."/>
            <person name="Birren B."/>
        </authorList>
    </citation>
    <scope>NUCLEOTIDE SEQUENCE</scope>
    <source>
        <strain evidence="4">CBS 10737</strain>
    </source>
</reference>
<dbReference type="GeneID" id="30169274"/>
<reference evidence="4" key="1">
    <citation type="submission" date="2013-07" db="EMBL/GenBank/DDBJ databases">
        <title>The Genome Sequence of Cryptococcus pinus CBS10737.</title>
        <authorList>
            <consortium name="The Broad Institute Genome Sequencing Platform"/>
            <person name="Cuomo C."/>
            <person name="Litvintseva A."/>
            <person name="Chen Y."/>
            <person name="Heitman J."/>
            <person name="Sun S."/>
            <person name="Springer D."/>
            <person name="Dromer F."/>
            <person name="Young S.K."/>
            <person name="Zeng Q."/>
            <person name="Gargeya S."/>
            <person name="Fitzgerald M."/>
            <person name="Abouelleil A."/>
            <person name="Alvarado L."/>
            <person name="Berlin A.M."/>
            <person name="Chapman S.B."/>
            <person name="Dewar J."/>
            <person name="Goldberg J."/>
            <person name="Griggs A."/>
            <person name="Gujja S."/>
            <person name="Hansen M."/>
            <person name="Howarth C."/>
            <person name="Imamovic A."/>
            <person name="Larimer J."/>
            <person name="McCowan C."/>
            <person name="Murphy C."/>
            <person name="Pearson M."/>
            <person name="Priest M."/>
            <person name="Roberts A."/>
            <person name="Saif S."/>
            <person name="Shea T."/>
            <person name="Sykes S."/>
            <person name="Wortman J."/>
            <person name="Nusbaum C."/>
            <person name="Birren B."/>
        </authorList>
    </citation>
    <scope>NUCLEOTIDE SEQUENCE [LARGE SCALE GENOMIC DNA]</scope>
    <source>
        <strain evidence="4">CBS 10737</strain>
    </source>
</reference>
<dbReference type="OrthoDB" id="2162994at2759"/>
<dbReference type="KEGG" id="kpin:30169274"/>
<name>A0A1B9IEA1_9TREE</name>
<dbReference type="InterPro" id="IPR000679">
    <property type="entry name" value="Znf_GATA"/>
</dbReference>
<feature type="compositionally biased region" description="Polar residues" evidence="2">
    <location>
        <begin position="784"/>
        <end position="797"/>
    </location>
</feature>
<keyword evidence="1" id="KW-0863">Zinc-finger</keyword>
<feature type="region of interest" description="Disordered" evidence="2">
    <location>
        <begin position="1282"/>
        <end position="1475"/>
    </location>
</feature>
<feature type="region of interest" description="Disordered" evidence="2">
    <location>
        <begin position="1"/>
        <end position="29"/>
    </location>
</feature>
<reference evidence="5" key="4">
    <citation type="submission" date="2024-02" db="EMBL/GenBank/DDBJ databases">
        <title>Comparative genomics of Cryptococcus and Kwoniella reveals pathogenesis evolution and contrasting modes of karyotype evolution via chromosome fusion or intercentromeric recombination.</title>
        <authorList>
            <person name="Coelho M.A."/>
            <person name="David-Palma M."/>
            <person name="Shea T."/>
            <person name="Bowers K."/>
            <person name="McGinley-Smith S."/>
            <person name="Mohammad A.W."/>
            <person name="Gnirke A."/>
            <person name="Yurkov A.M."/>
            <person name="Nowrousian M."/>
            <person name="Sun S."/>
            <person name="Cuomo C.A."/>
            <person name="Heitman J."/>
        </authorList>
    </citation>
    <scope>NUCLEOTIDE SEQUENCE</scope>
    <source>
        <strain evidence="5">CBS 10737</strain>
    </source>
</reference>
<evidence type="ECO:0000313" key="4">
    <source>
        <dbReference type="EMBL" id="OCF53600.1"/>
    </source>
</evidence>
<proteinExistence type="predicted"/>
<dbReference type="GO" id="GO:0008270">
    <property type="term" value="F:zinc ion binding"/>
    <property type="evidence" value="ECO:0007669"/>
    <property type="project" value="UniProtKB-KW"/>
</dbReference>
<keyword evidence="1" id="KW-0862">Zinc</keyword>
<keyword evidence="6" id="KW-1185">Reference proteome</keyword>
<feature type="compositionally biased region" description="Low complexity" evidence="2">
    <location>
        <begin position="415"/>
        <end position="436"/>
    </location>
</feature>
<feature type="domain" description="GATA-type" evidence="3">
    <location>
        <begin position="1234"/>
        <end position="1260"/>
    </location>
</feature>
<feature type="region of interest" description="Disordered" evidence="2">
    <location>
        <begin position="1193"/>
        <end position="1232"/>
    </location>
</feature>